<proteinExistence type="predicted"/>
<dbReference type="AlphaFoldDB" id="A0AAE9YY56"/>
<dbReference type="KEGG" id="tact:SG35_030370"/>
<organism evidence="1 2">
    <name type="scientific">Thalassomonas actiniarum</name>
    <dbReference type="NCBI Taxonomy" id="485447"/>
    <lineage>
        <taxon>Bacteria</taxon>
        <taxon>Pseudomonadati</taxon>
        <taxon>Pseudomonadota</taxon>
        <taxon>Gammaproteobacteria</taxon>
        <taxon>Alteromonadales</taxon>
        <taxon>Colwelliaceae</taxon>
        <taxon>Thalassomonas</taxon>
    </lineage>
</organism>
<keyword evidence="2" id="KW-1185">Reference proteome</keyword>
<evidence type="ECO:0000313" key="2">
    <source>
        <dbReference type="Proteomes" id="UP000032568"/>
    </source>
</evidence>
<reference evidence="1 2" key="2">
    <citation type="journal article" date="2022" name="Mar. Drugs">
        <title>Bioassay-Guided Fractionation Leads to the Detection of Cholic Acid Generated by the Rare Thalassomonas sp.</title>
        <authorList>
            <person name="Pheiffer F."/>
            <person name="Schneider Y.K."/>
            <person name="Hansen E.H."/>
            <person name="Andersen J.H."/>
            <person name="Isaksson J."/>
            <person name="Busche T."/>
            <person name="R C."/>
            <person name="Kalinowski J."/>
            <person name="Zyl L.V."/>
            <person name="Trindade M."/>
        </authorList>
    </citation>
    <scope>NUCLEOTIDE SEQUENCE [LARGE SCALE GENOMIC DNA]</scope>
    <source>
        <strain evidence="1 2">A5K-106</strain>
    </source>
</reference>
<name>A0AAE9YY56_9GAMM</name>
<protein>
    <submittedName>
        <fullName evidence="1">Uncharacterized protein</fullName>
    </submittedName>
</protein>
<accession>A0AAE9YY56</accession>
<sequence length="221" mass="25241">MKNNSTNEVVNLWQNYIRKPAFKKRLVAENFRQQPPPEFEDIDIFISKMAGQSFTSAKPDLKAVMTPAAFTKLCDAYRAYCYKLRHGRKNVSLSAETLARLKPIASRLGLQEPGQGIDGGLDNLLYYLTSPDEQASVQQHLTALAQDQKQPQILPELTDETWLYLFRLRLPPPEQRMLQQVLEKAFTQGWQARAQMKTSEKLAQARGRAEIIRAFLGEETD</sequence>
<dbReference type="EMBL" id="CP059736">
    <property type="protein sequence ID" value="WDE02707.1"/>
    <property type="molecule type" value="Genomic_DNA"/>
</dbReference>
<gene>
    <name evidence="1" type="ORF">SG35_030370</name>
</gene>
<dbReference type="Proteomes" id="UP000032568">
    <property type="component" value="Chromosome pTact"/>
</dbReference>
<evidence type="ECO:0000313" key="1">
    <source>
        <dbReference type="EMBL" id="WDE02707.1"/>
    </source>
</evidence>
<dbReference type="RefSeq" id="WP_044835707.1">
    <property type="nucleotide sequence ID" value="NZ_CP059736.1"/>
</dbReference>
<reference evidence="1 2" key="1">
    <citation type="journal article" date="2015" name="Genome Announc.">
        <title>Draft Genome Sequences of Marine Isolates of Thalassomonas viridans and Thalassomonas actiniarum.</title>
        <authorList>
            <person name="Olonade I."/>
            <person name="van Zyl L.J."/>
            <person name="Trindade M."/>
        </authorList>
    </citation>
    <scope>NUCLEOTIDE SEQUENCE [LARGE SCALE GENOMIC DNA]</scope>
    <source>
        <strain evidence="1 2">A5K-106</strain>
    </source>
</reference>